<accession>A0A077ZLS9</accession>
<evidence type="ECO:0000313" key="2">
    <source>
        <dbReference type="Proteomes" id="UP000030665"/>
    </source>
</evidence>
<dbReference type="EMBL" id="HG808466">
    <property type="protein sequence ID" value="CDW61272.1"/>
    <property type="molecule type" value="Genomic_DNA"/>
</dbReference>
<dbReference type="Pfam" id="PF04177">
    <property type="entry name" value="TAP42"/>
    <property type="match status" value="1"/>
</dbReference>
<dbReference type="InterPro" id="IPR007304">
    <property type="entry name" value="TAP46-like"/>
</dbReference>
<dbReference type="Proteomes" id="UP000030665">
    <property type="component" value="Unassembled WGS sequence"/>
</dbReference>
<organism evidence="1 2">
    <name type="scientific">Trichuris trichiura</name>
    <name type="common">Whipworm</name>
    <name type="synonym">Trichocephalus trichiurus</name>
    <dbReference type="NCBI Taxonomy" id="36087"/>
    <lineage>
        <taxon>Eukaryota</taxon>
        <taxon>Metazoa</taxon>
        <taxon>Ecdysozoa</taxon>
        <taxon>Nematoda</taxon>
        <taxon>Enoplea</taxon>
        <taxon>Dorylaimia</taxon>
        <taxon>Trichinellida</taxon>
        <taxon>Trichuridae</taxon>
        <taxon>Trichuris</taxon>
    </lineage>
</organism>
<proteinExistence type="predicted"/>
<dbReference type="InterPro" id="IPR038511">
    <property type="entry name" value="TAP42/TAP46-like_sf"/>
</dbReference>
<sequence length="113" mass="12613">MASEPAKLEAPLYDQFLELGQRSEQLLDRRGSLNDKSEIANVAKDCMDVAKKLEDVITNIDKLGLYSENEQLDDIATKDLRLMKASAYLGLLLVNGSDSNRLDSLEKAIVRSR</sequence>
<protein>
    <submittedName>
        <fullName evidence="1">TOR signaling pathway regulator TapA</fullName>
    </submittedName>
</protein>
<reference evidence="1" key="2">
    <citation type="submission" date="2014-03" db="EMBL/GenBank/DDBJ databases">
        <title>The whipworm genome and dual-species transcriptomics of an intimate host-pathogen interaction.</title>
        <authorList>
            <person name="Foth B.J."/>
            <person name="Tsai I.J."/>
            <person name="Reid A.J."/>
            <person name="Bancroft A.J."/>
            <person name="Nichol S."/>
            <person name="Tracey A."/>
            <person name="Holroyd N."/>
            <person name="Cotton J.A."/>
            <person name="Stanley E.J."/>
            <person name="Zarowiecki M."/>
            <person name="Liu J.Z."/>
            <person name="Huckvale T."/>
            <person name="Cooper P.J."/>
            <person name="Grencis R.K."/>
            <person name="Berriman M."/>
        </authorList>
    </citation>
    <scope>NUCLEOTIDE SEQUENCE [LARGE SCALE GENOMIC DNA]</scope>
</reference>
<dbReference type="OrthoDB" id="10261753at2759"/>
<dbReference type="Gene3D" id="1.25.40.540">
    <property type="entry name" value="TAP42-like family"/>
    <property type="match status" value="1"/>
</dbReference>
<keyword evidence="2" id="KW-1185">Reference proteome</keyword>
<evidence type="ECO:0000313" key="1">
    <source>
        <dbReference type="EMBL" id="CDW61272.1"/>
    </source>
</evidence>
<reference evidence="1" key="1">
    <citation type="submission" date="2014-01" db="EMBL/GenBank/DDBJ databases">
        <authorList>
            <person name="Aslett M."/>
        </authorList>
    </citation>
    <scope>NUCLEOTIDE SEQUENCE</scope>
</reference>
<dbReference type="GO" id="GO:0009966">
    <property type="term" value="P:regulation of signal transduction"/>
    <property type="evidence" value="ECO:0007669"/>
    <property type="project" value="InterPro"/>
</dbReference>
<gene>
    <name evidence="1" type="ORF">TTRE_0000972001</name>
</gene>
<dbReference type="AlphaFoldDB" id="A0A077ZLS9"/>
<name>A0A077ZLS9_TRITR</name>